<protein>
    <submittedName>
        <fullName evidence="1">Uncharacterized protein</fullName>
    </submittedName>
</protein>
<gene>
    <name evidence="1" type="ORF">O181_053139</name>
</gene>
<evidence type="ECO:0000313" key="2">
    <source>
        <dbReference type="Proteomes" id="UP000765509"/>
    </source>
</evidence>
<reference evidence="1" key="1">
    <citation type="submission" date="2021-03" db="EMBL/GenBank/DDBJ databases">
        <title>Draft genome sequence of rust myrtle Austropuccinia psidii MF-1, a brazilian biotype.</title>
        <authorList>
            <person name="Quecine M.C."/>
            <person name="Pachon D.M.R."/>
            <person name="Bonatelli M.L."/>
            <person name="Correr F.H."/>
            <person name="Franceschini L.M."/>
            <person name="Leite T.F."/>
            <person name="Margarido G.R.A."/>
            <person name="Almeida C.A."/>
            <person name="Ferrarezi J.A."/>
            <person name="Labate C.A."/>
        </authorList>
    </citation>
    <scope>NUCLEOTIDE SEQUENCE</scope>
    <source>
        <strain evidence="1">MF-1</strain>
    </source>
</reference>
<sequence>MLEKARHHENRCMQDCFVYAKERWDKSHKQPSFKVADLVLVSNLNLTEIKGLNKLKDSLTGPFMMKALTGPNSVQIALTGGLMNKHPAFPVSLINPHS</sequence>
<dbReference type="Proteomes" id="UP000765509">
    <property type="component" value="Unassembled WGS sequence"/>
</dbReference>
<organism evidence="1 2">
    <name type="scientific">Austropuccinia psidii MF-1</name>
    <dbReference type="NCBI Taxonomy" id="1389203"/>
    <lineage>
        <taxon>Eukaryota</taxon>
        <taxon>Fungi</taxon>
        <taxon>Dikarya</taxon>
        <taxon>Basidiomycota</taxon>
        <taxon>Pucciniomycotina</taxon>
        <taxon>Pucciniomycetes</taxon>
        <taxon>Pucciniales</taxon>
        <taxon>Sphaerophragmiaceae</taxon>
        <taxon>Austropuccinia</taxon>
    </lineage>
</organism>
<keyword evidence="2" id="KW-1185">Reference proteome</keyword>
<name>A0A9Q3E236_9BASI</name>
<accession>A0A9Q3E236</accession>
<dbReference type="AlphaFoldDB" id="A0A9Q3E236"/>
<proteinExistence type="predicted"/>
<dbReference type="OrthoDB" id="117147at2759"/>
<dbReference type="EMBL" id="AVOT02023410">
    <property type="protein sequence ID" value="MBW0513424.1"/>
    <property type="molecule type" value="Genomic_DNA"/>
</dbReference>
<comment type="caution">
    <text evidence="1">The sequence shown here is derived from an EMBL/GenBank/DDBJ whole genome shotgun (WGS) entry which is preliminary data.</text>
</comment>
<evidence type="ECO:0000313" key="1">
    <source>
        <dbReference type="EMBL" id="MBW0513424.1"/>
    </source>
</evidence>